<sequence length="70" mass="7966">MARRAREKLRERRLKERPRGCIQHRIAAGGVVRRKARTGGVEVWLATEKGETEVRSVFIGGNRDCEPDPP</sequence>
<dbReference type="Proteomes" id="UP001054889">
    <property type="component" value="Unassembled WGS sequence"/>
</dbReference>
<protein>
    <submittedName>
        <fullName evidence="1">Uncharacterized protein</fullName>
    </submittedName>
</protein>
<gene>
    <name evidence="1" type="primary">gb05104</name>
    <name evidence="1" type="ORF">PR202_gb05104</name>
</gene>
<evidence type="ECO:0000313" key="1">
    <source>
        <dbReference type="EMBL" id="GJN17993.1"/>
    </source>
</evidence>
<proteinExistence type="predicted"/>
<dbReference type="EMBL" id="BQKI01000073">
    <property type="protein sequence ID" value="GJN17993.1"/>
    <property type="molecule type" value="Genomic_DNA"/>
</dbReference>
<accession>A0AAV5E6C6</accession>
<reference evidence="1" key="1">
    <citation type="journal article" date="2018" name="DNA Res.">
        <title>Multiple hybrid de novo genome assembly of finger millet, an orphan allotetraploid crop.</title>
        <authorList>
            <person name="Hatakeyama M."/>
            <person name="Aluri S."/>
            <person name="Balachadran M.T."/>
            <person name="Sivarajan S.R."/>
            <person name="Patrignani A."/>
            <person name="Gruter S."/>
            <person name="Poveda L."/>
            <person name="Shimizu-Inatsugi R."/>
            <person name="Baeten J."/>
            <person name="Francoijs K.J."/>
            <person name="Nataraja K.N."/>
            <person name="Reddy Y.A.N."/>
            <person name="Phadnis S."/>
            <person name="Ravikumar R.L."/>
            <person name="Schlapbach R."/>
            <person name="Sreeman S.M."/>
            <person name="Shimizu K.K."/>
        </authorList>
    </citation>
    <scope>NUCLEOTIDE SEQUENCE</scope>
</reference>
<evidence type="ECO:0000313" key="2">
    <source>
        <dbReference type="Proteomes" id="UP001054889"/>
    </source>
</evidence>
<name>A0AAV5E6C6_ELECO</name>
<dbReference type="AlphaFoldDB" id="A0AAV5E6C6"/>
<keyword evidence="2" id="KW-1185">Reference proteome</keyword>
<reference evidence="1" key="2">
    <citation type="submission" date="2021-12" db="EMBL/GenBank/DDBJ databases">
        <title>Resequencing data analysis of finger millet.</title>
        <authorList>
            <person name="Hatakeyama M."/>
            <person name="Aluri S."/>
            <person name="Balachadran M.T."/>
            <person name="Sivarajan S.R."/>
            <person name="Poveda L."/>
            <person name="Shimizu-Inatsugi R."/>
            <person name="Schlapbach R."/>
            <person name="Sreeman S.M."/>
            <person name="Shimizu K.K."/>
        </authorList>
    </citation>
    <scope>NUCLEOTIDE SEQUENCE</scope>
</reference>
<comment type="caution">
    <text evidence="1">The sequence shown here is derived from an EMBL/GenBank/DDBJ whole genome shotgun (WGS) entry which is preliminary data.</text>
</comment>
<organism evidence="1 2">
    <name type="scientific">Eleusine coracana subsp. coracana</name>
    <dbReference type="NCBI Taxonomy" id="191504"/>
    <lineage>
        <taxon>Eukaryota</taxon>
        <taxon>Viridiplantae</taxon>
        <taxon>Streptophyta</taxon>
        <taxon>Embryophyta</taxon>
        <taxon>Tracheophyta</taxon>
        <taxon>Spermatophyta</taxon>
        <taxon>Magnoliopsida</taxon>
        <taxon>Liliopsida</taxon>
        <taxon>Poales</taxon>
        <taxon>Poaceae</taxon>
        <taxon>PACMAD clade</taxon>
        <taxon>Chloridoideae</taxon>
        <taxon>Cynodonteae</taxon>
        <taxon>Eleusininae</taxon>
        <taxon>Eleusine</taxon>
    </lineage>
</organism>